<dbReference type="PROSITE" id="PS51340">
    <property type="entry name" value="MOSC"/>
    <property type="match status" value="1"/>
</dbReference>
<dbReference type="Proteomes" id="UP001433071">
    <property type="component" value="Unassembled WGS sequence"/>
</dbReference>
<organism evidence="2 3">
    <name type="scientific">Mesorhizobium caraganae</name>
    <dbReference type="NCBI Taxonomy" id="483206"/>
    <lineage>
        <taxon>Bacteria</taxon>
        <taxon>Pseudomonadati</taxon>
        <taxon>Pseudomonadota</taxon>
        <taxon>Alphaproteobacteria</taxon>
        <taxon>Hyphomicrobiales</taxon>
        <taxon>Phyllobacteriaceae</taxon>
        <taxon>Mesorhizobium</taxon>
    </lineage>
</organism>
<protein>
    <submittedName>
        <fullName evidence="2">Molybdenum cofactor sulfurase</fullName>
    </submittedName>
</protein>
<dbReference type="SUPFAM" id="SSF50800">
    <property type="entry name" value="PK beta-barrel domain-like"/>
    <property type="match status" value="1"/>
</dbReference>
<dbReference type="Gene3D" id="2.40.33.20">
    <property type="entry name" value="PK beta-barrel domain-like"/>
    <property type="match status" value="1"/>
</dbReference>
<comment type="caution">
    <text evidence="2">The sequence shown here is derived from an EMBL/GenBank/DDBJ whole genome shotgun (WGS) entry which is preliminary data.</text>
</comment>
<reference evidence="2 3" key="1">
    <citation type="journal article" date="2024" name="Proc. Natl. Acad. Sci. U.S.A.">
        <title>The evolutionary genomics of adaptation to stress in wild rhizobium bacteria.</title>
        <authorList>
            <person name="Kehlet-Delgado H."/>
            <person name="Montoya A.P."/>
            <person name="Jensen K.T."/>
            <person name="Wendlandt C.E."/>
            <person name="Dexheimer C."/>
            <person name="Roberts M."/>
            <person name="Torres Martinez L."/>
            <person name="Friesen M.L."/>
            <person name="Griffitts J.S."/>
            <person name="Porter S.S."/>
        </authorList>
    </citation>
    <scope>NUCLEOTIDE SEQUENCE [LARGE SCALE GENOMIC DNA]</scope>
    <source>
        <strain evidence="2 3">M0641</strain>
    </source>
</reference>
<evidence type="ECO:0000313" key="2">
    <source>
        <dbReference type="EMBL" id="MER9406616.1"/>
    </source>
</evidence>
<name>A0ABV1Z4P4_9HYPH</name>
<evidence type="ECO:0000313" key="3">
    <source>
        <dbReference type="Proteomes" id="UP001433071"/>
    </source>
</evidence>
<dbReference type="InterPro" id="IPR005302">
    <property type="entry name" value="MoCF_Sase_C"/>
</dbReference>
<keyword evidence="3" id="KW-1185">Reference proteome</keyword>
<dbReference type="InterPro" id="IPR052716">
    <property type="entry name" value="MOSC_domain"/>
</dbReference>
<dbReference type="RefSeq" id="WP_352559927.1">
    <property type="nucleotide sequence ID" value="NZ_JAMYQB010000018.1"/>
</dbReference>
<accession>A0ABV1Z4P4</accession>
<dbReference type="EMBL" id="JAMYQB010000018">
    <property type="protein sequence ID" value="MER9406616.1"/>
    <property type="molecule type" value="Genomic_DNA"/>
</dbReference>
<dbReference type="PANTHER" id="PTHR36930:SF1">
    <property type="entry name" value="MOSC DOMAIN-CONTAINING PROTEIN"/>
    <property type="match status" value="1"/>
</dbReference>
<feature type="domain" description="MOSC" evidence="1">
    <location>
        <begin position="44"/>
        <end position="203"/>
    </location>
</feature>
<dbReference type="PANTHER" id="PTHR36930">
    <property type="entry name" value="METAL-SULFUR CLUSTER BIOSYNTHESIS PROTEINS YUAD-RELATED"/>
    <property type="match status" value="1"/>
</dbReference>
<dbReference type="InterPro" id="IPR011037">
    <property type="entry name" value="Pyrv_Knase-like_insert_dom_sf"/>
</dbReference>
<sequence length="212" mass="23019">MIQRQDTTLDLFPEAEKPAEIIPAGKLAAKVAALYVAPSDHFQTRPVEALQLGFDGISGDFHAGATRRSGGREPWYPRGTEMRNERQLSIVAADELAIVAGRMELAEIKPEWIGANLLIEGVPHLSMLPSGTLLFFKGGVTIKVDAQNGPCRLAGRSVAENADMADHETGALAFPKAAKRLRGLVAWVEKPGSITVGEEISVRVPEQWIYRP</sequence>
<dbReference type="Pfam" id="PF03473">
    <property type="entry name" value="MOSC"/>
    <property type="match status" value="1"/>
</dbReference>
<gene>
    <name evidence="2" type="ORF">NKI36_21520</name>
</gene>
<evidence type="ECO:0000259" key="1">
    <source>
        <dbReference type="PROSITE" id="PS51340"/>
    </source>
</evidence>
<proteinExistence type="predicted"/>